<dbReference type="InterPro" id="IPR024072">
    <property type="entry name" value="DHFR-like_dom_sf"/>
</dbReference>
<dbReference type="OrthoDB" id="9804315at2"/>
<dbReference type="GO" id="GO:0004146">
    <property type="term" value="F:dihydrofolate reductase activity"/>
    <property type="evidence" value="ECO:0007669"/>
    <property type="project" value="UniProtKB-EC"/>
</dbReference>
<evidence type="ECO:0000313" key="12">
    <source>
        <dbReference type="Proteomes" id="UP000198752"/>
    </source>
</evidence>
<evidence type="ECO:0000256" key="5">
    <source>
        <dbReference type="ARBA" id="ARBA00022857"/>
    </source>
</evidence>
<evidence type="ECO:0000256" key="6">
    <source>
        <dbReference type="ARBA" id="ARBA00023002"/>
    </source>
</evidence>
<dbReference type="RefSeq" id="WP_093669312.1">
    <property type="nucleotide sequence ID" value="NZ_FOOY01000003.1"/>
</dbReference>
<name>A0A1I2NAN0_9BACL</name>
<evidence type="ECO:0000256" key="8">
    <source>
        <dbReference type="PIRNR" id="PIRNR000194"/>
    </source>
</evidence>
<dbReference type="PANTHER" id="PTHR48069">
    <property type="entry name" value="DIHYDROFOLATE REDUCTASE"/>
    <property type="match status" value="1"/>
</dbReference>
<dbReference type="SUPFAM" id="SSF53597">
    <property type="entry name" value="Dihydrofolate reductase-like"/>
    <property type="match status" value="1"/>
</dbReference>
<dbReference type="GO" id="GO:0046452">
    <property type="term" value="P:dihydrofolate metabolic process"/>
    <property type="evidence" value="ECO:0007669"/>
    <property type="project" value="TreeGrafter"/>
</dbReference>
<sequence>MISFLLAMDRNQLIGIKNELPWHLPNDLRYFKKKTLGHPVVMGRKTFDSIGKPLPGRENIVLTHNPYFSEDHVTTFSSVDAFLKSGTAYGHEYFIIGGAGIFKAFLPFADRLYITHIDAEFEGDTYFTGFNSDEWRLVSRVPGVLDRKNIFPHEFDVYERT</sequence>
<dbReference type="GO" id="GO:0005829">
    <property type="term" value="C:cytosol"/>
    <property type="evidence" value="ECO:0007669"/>
    <property type="project" value="TreeGrafter"/>
</dbReference>
<evidence type="ECO:0000256" key="7">
    <source>
        <dbReference type="ARBA" id="ARBA00025067"/>
    </source>
</evidence>
<comment type="pathway">
    <text evidence="1 8">Cofactor biosynthesis; tetrahydrofolate biosynthesis; 5,6,7,8-tetrahydrofolate from 7,8-dihydrofolate: step 1/1.</text>
</comment>
<gene>
    <name evidence="11" type="ORF">SAMN02982927_00280</name>
</gene>
<dbReference type="GO" id="GO:0070401">
    <property type="term" value="F:NADP+ binding"/>
    <property type="evidence" value="ECO:0007669"/>
    <property type="project" value="UniProtKB-ARBA"/>
</dbReference>
<dbReference type="InterPro" id="IPR017925">
    <property type="entry name" value="DHFR_CS"/>
</dbReference>
<reference evidence="12" key="1">
    <citation type="submission" date="2016-10" db="EMBL/GenBank/DDBJ databases">
        <authorList>
            <person name="Varghese N."/>
            <person name="Submissions S."/>
        </authorList>
    </citation>
    <scope>NUCLEOTIDE SEQUENCE [LARGE SCALE GENOMIC DNA]</scope>
    <source>
        <strain evidence="12">ATCC 700379</strain>
    </source>
</reference>
<dbReference type="PANTHER" id="PTHR48069:SF3">
    <property type="entry name" value="DIHYDROFOLATE REDUCTASE"/>
    <property type="match status" value="1"/>
</dbReference>
<dbReference type="CDD" id="cd00209">
    <property type="entry name" value="DHFR"/>
    <property type="match status" value="1"/>
</dbReference>
<comment type="function">
    <text evidence="7 8">Key enzyme in folate metabolism. Catalyzes an essential reaction for de novo glycine and purine synthesis, and for DNA precursor synthesis.</text>
</comment>
<evidence type="ECO:0000256" key="9">
    <source>
        <dbReference type="RuleBase" id="RU004474"/>
    </source>
</evidence>
<dbReference type="PRINTS" id="PR00070">
    <property type="entry name" value="DHFR"/>
</dbReference>
<keyword evidence="6 8" id="KW-0560">Oxidoreductase</keyword>
<dbReference type="PIRSF" id="PIRSF000194">
    <property type="entry name" value="DHFR"/>
    <property type="match status" value="1"/>
</dbReference>
<dbReference type="GO" id="GO:0046655">
    <property type="term" value="P:folic acid metabolic process"/>
    <property type="evidence" value="ECO:0007669"/>
    <property type="project" value="TreeGrafter"/>
</dbReference>
<organism evidence="11 12">
    <name type="scientific">Sporolactobacillus nakayamae</name>
    <dbReference type="NCBI Taxonomy" id="269670"/>
    <lineage>
        <taxon>Bacteria</taxon>
        <taxon>Bacillati</taxon>
        <taxon>Bacillota</taxon>
        <taxon>Bacilli</taxon>
        <taxon>Bacillales</taxon>
        <taxon>Sporolactobacillaceae</taxon>
        <taxon>Sporolactobacillus</taxon>
    </lineage>
</organism>
<dbReference type="EMBL" id="FOOY01000003">
    <property type="protein sequence ID" value="SFF98566.1"/>
    <property type="molecule type" value="Genomic_DNA"/>
</dbReference>
<dbReference type="UniPathway" id="UPA00077">
    <property type="reaction ID" value="UER00158"/>
</dbReference>
<dbReference type="PROSITE" id="PS00075">
    <property type="entry name" value="DHFR_1"/>
    <property type="match status" value="1"/>
</dbReference>
<proteinExistence type="inferred from homology"/>
<dbReference type="EC" id="1.5.1.3" evidence="3 8"/>
<comment type="catalytic activity">
    <reaction evidence="8">
        <text>(6S)-5,6,7,8-tetrahydrofolate + NADP(+) = 7,8-dihydrofolate + NADPH + H(+)</text>
        <dbReference type="Rhea" id="RHEA:15009"/>
        <dbReference type="ChEBI" id="CHEBI:15378"/>
        <dbReference type="ChEBI" id="CHEBI:57451"/>
        <dbReference type="ChEBI" id="CHEBI:57453"/>
        <dbReference type="ChEBI" id="CHEBI:57783"/>
        <dbReference type="ChEBI" id="CHEBI:58349"/>
        <dbReference type="EC" id="1.5.1.3"/>
    </reaction>
</comment>
<dbReference type="GO" id="GO:0046654">
    <property type="term" value="P:tetrahydrofolate biosynthetic process"/>
    <property type="evidence" value="ECO:0007669"/>
    <property type="project" value="UniProtKB-UniPathway"/>
</dbReference>
<dbReference type="AlphaFoldDB" id="A0A1I2NAN0"/>
<dbReference type="Pfam" id="PF00186">
    <property type="entry name" value="DHFR_1"/>
    <property type="match status" value="1"/>
</dbReference>
<dbReference type="FunFam" id="3.40.430.10:FF:000001">
    <property type="entry name" value="Dihydrofolate reductase"/>
    <property type="match status" value="1"/>
</dbReference>
<accession>A0A1I2NAN0</accession>
<dbReference type="PROSITE" id="PS51330">
    <property type="entry name" value="DHFR_2"/>
    <property type="match status" value="1"/>
</dbReference>
<keyword evidence="5 8" id="KW-0521">NADP</keyword>
<dbReference type="Proteomes" id="UP000198752">
    <property type="component" value="Unassembled WGS sequence"/>
</dbReference>
<evidence type="ECO:0000256" key="3">
    <source>
        <dbReference type="ARBA" id="ARBA00012856"/>
    </source>
</evidence>
<evidence type="ECO:0000256" key="1">
    <source>
        <dbReference type="ARBA" id="ARBA00004903"/>
    </source>
</evidence>
<dbReference type="InterPro" id="IPR012259">
    <property type="entry name" value="DHFR"/>
</dbReference>
<dbReference type="InterPro" id="IPR001796">
    <property type="entry name" value="DHFR_dom"/>
</dbReference>
<comment type="similarity">
    <text evidence="2 8 9">Belongs to the dihydrofolate reductase family.</text>
</comment>
<keyword evidence="12" id="KW-1185">Reference proteome</keyword>
<evidence type="ECO:0000313" key="11">
    <source>
        <dbReference type="EMBL" id="SFF98566.1"/>
    </source>
</evidence>
<evidence type="ECO:0000256" key="2">
    <source>
        <dbReference type="ARBA" id="ARBA00009539"/>
    </source>
</evidence>
<dbReference type="STRING" id="269670.SAMN02982927_00280"/>
<dbReference type="GO" id="GO:0006730">
    <property type="term" value="P:one-carbon metabolic process"/>
    <property type="evidence" value="ECO:0007669"/>
    <property type="project" value="UniProtKB-KW"/>
</dbReference>
<evidence type="ECO:0000259" key="10">
    <source>
        <dbReference type="PROSITE" id="PS51330"/>
    </source>
</evidence>
<evidence type="ECO:0000256" key="4">
    <source>
        <dbReference type="ARBA" id="ARBA00022563"/>
    </source>
</evidence>
<protein>
    <recommendedName>
        <fullName evidence="3 8">Dihydrofolate reductase</fullName>
        <ecNumber evidence="3 8">1.5.1.3</ecNumber>
    </recommendedName>
</protein>
<keyword evidence="4 8" id="KW-0554">One-carbon metabolism</keyword>
<dbReference type="Gene3D" id="3.40.430.10">
    <property type="entry name" value="Dihydrofolate Reductase, subunit A"/>
    <property type="match status" value="1"/>
</dbReference>
<feature type="domain" description="DHFR" evidence="10">
    <location>
        <begin position="1"/>
        <end position="160"/>
    </location>
</feature>